<accession>A0AAJ1X320</accession>
<feature type="region of interest" description="Disordered" evidence="1">
    <location>
        <begin position="200"/>
        <end position="308"/>
    </location>
</feature>
<comment type="caution">
    <text evidence="3">The sequence shown here is derived from an EMBL/GenBank/DDBJ whole genome shotgun (WGS) entry which is preliminary data.</text>
</comment>
<keyword evidence="2" id="KW-0472">Membrane</keyword>
<feature type="region of interest" description="Disordered" evidence="1">
    <location>
        <begin position="1"/>
        <end position="21"/>
    </location>
</feature>
<gene>
    <name evidence="3" type="ORF">QE405_002458</name>
</gene>
<feature type="transmembrane region" description="Helical" evidence="2">
    <location>
        <begin position="50"/>
        <end position="70"/>
    </location>
</feature>
<protein>
    <submittedName>
        <fullName evidence="3">Uncharacterized protein</fullName>
    </submittedName>
</protein>
<dbReference type="Proteomes" id="UP001239215">
    <property type="component" value="Unassembled WGS sequence"/>
</dbReference>
<evidence type="ECO:0000256" key="2">
    <source>
        <dbReference type="SAM" id="Phobius"/>
    </source>
</evidence>
<feature type="compositionally biased region" description="Low complexity" evidence="1">
    <location>
        <begin position="237"/>
        <end position="308"/>
    </location>
</feature>
<proteinExistence type="predicted"/>
<name>A0AAJ1X320_9ACTN</name>
<feature type="compositionally biased region" description="Pro residues" evidence="1">
    <location>
        <begin position="1"/>
        <end position="18"/>
    </location>
</feature>
<reference evidence="3" key="1">
    <citation type="submission" date="2023-07" db="EMBL/GenBank/DDBJ databases">
        <title>Functional and genomic diversity of the sorghum phyllosphere microbiome.</title>
        <authorList>
            <person name="Shade A."/>
        </authorList>
    </citation>
    <scope>NUCLEOTIDE SEQUENCE</scope>
    <source>
        <strain evidence="3">SORGH_AS_1067</strain>
    </source>
</reference>
<evidence type="ECO:0000256" key="1">
    <source>
        <dbReference type="SAM" id="MobiDB-lite"/>
    </source>
</evidence>
<organism evidence="3 4">
    <name type="scientific">Nocardioides zeae</name>
    <dbReference type="NCBI Taxonomy" id="1457234"/>
    <lineage>
        <taxon>Bacteria</taxon>
        <taxon>Bacillati</taxon>
        <taxon>Actinomycetota</taxon>
        <taxon>Actinomycetes</taxon>
        <taxon>Propionibacteriales</taxon>
        <taxon>Nocardioidaceae</taxon>
        <taxon>Nocardioides</taxon>
    </lineage>
</organism>
<keyword evidence="2" id="KW-0812">Transmembrane</keyword>
<evidence type="ECO:0000313" key="3">
    <source>
        <dbReference type="EMBL" id="MDQ1105174.1"/>
    </source>
</evidence>
<dbReference type="AlphaFoldDB" id="A0AAJ1X320"/>
<sequence length="308" mass="29937">MSAAAPPPRPPDDPPPTPEKPRIHLDWVTLVAGALAAVSSAFLLSTLGAVGTLAGAALGSVIASVTSTLYSTSLERSRQKVLEVQVPLRRRAEGETTTLVVDTPAEEIVGTADPVQPPAPVDPRSMPTVTFAAVTAASDPGPEAASAAAGTPTAPTGADRSVGSSLRSVPWGKVGLAAAGLFVAAMLVLTVIEGIVGKSASDITGGSDGGSRTSFGQLVGGGSGSGDTDQRDPSPQPTTDGTTGTSEPGSEGSSSPTTTDDPTSPTSEPTTGAPTSGTTSTPTGGPTATAPTAPPTSAAPGAAGTVSP</sequence>
<dbReference type="RefSeq" id="WP_307201154.1">
    <property type="nucleotide sequence ID" value="NZ_JAUTAN010000001.1"/>
</dbReference>
<feature type="compositionally biased region" description="Low complexity" evidence="1">
    <location>
        <begin position="140"/>
        <end position="159"/>
    </location>
</feature>
<dbReference type="EMBL" id="JAUTAN010000001">
    <property type="protein sequence ID" value="MDQ1105174.1"/>
    <property type="molecule type" value="Genomic_DNA"/>
</dbReference>
<feature type="transmembrane region" description="Helical" evidence="2">
    <location>
        <begin position="174"/>
        <end position="192"/>
    </location>
</feature>
<evidence type="ECO:0000313" key="4">
    <source>
        <dbReference type="Proteomes" id="UP001239215"/>
    </source>
</evidence>
<feature type="region of interest" description="Disordered" evidence="1">
    <location>
        <begin position="140"/>
        <end position="166"/>
    </location>
</feature>
<keyword evidence="2" id="KW-1133">Transmembrane helix</keyword>